<dbReference type="GO" id="GO:0140359">
    <property type="term" value="F:ABC-type transporter activity"/>
    <property type="evidence" value="ECO:0007669"/>
    <property type="project" value="InterPro"/>
</dbReference>
<keyword evidence="6" id="KW-0067">ATP-binding</keyword>
<evidence type="ECO:0000256" key="6">
    <source>
        <dbReference type="ARBA" id="ARBA00022840"/>
    </source>
</evidence>
<evidence type="ECO:0000256" key="4">
    <source>
        <dbReference type="ARBA" id="ARBA00022692"/>
    </source>
</evidence>
<sequence>MRDPCSAAAKAIICCFPFNPITCGTLDCKTLSPVSSTFQILSASYLCFSYFDSRRSKNGITISLVKPSARTDDVPVDDFPVSILLMVLVNGIAYPGELLAIMGSSGAGKTTLLNTLMFKSSPNVIVSGYTALNGVPVSSGTLSSLSAYVQQDDLFIGTLTVREHLVFQALVRMDRHIPYRKRMQRVEQVIAELALSNCRNTTIGIPGRIKGLSGGEMKRLSFASELLTELQVLLQEYSSVSHLSNKVTRLVQVLTDPPLMFCDEPTSGLDSFMAHNVVSVMKAMAKKGKTVVSTIHQPSSEVFSLFDKVLLMAEGRVAFLGSTAEACTFFKQLGAPCPRNYNPSDYFIELLAVIPTREDSCKQTIELICDNFKNSEIGLKIHHDTEPRTDLQMVMGGWMDLGSSWKMSDSKRSPYKASWWAQMRAVLWRSCLATMKEPVLIKVRVLQTVMVGLLIGVIYYGQELDQNGVMNINGAIFVLIINMTFQNVFAVINVFCAELPVFKREHFNGMYRTDVYFLCKTIADIPVFIAIPVIFISISYYMIGLNPDPERFLMAVITLTLVSNVATSFSYLISCVSSNIEMALTIGPMVIIPFLLFGGFFLNNSSVPIYFKFISYLSWFKYANEALLLNQWEGVDHIGCTASNTTCPKNGLVVIEKLDLVFGNLDIDLLSLTGLIIGFRFLAYLALLYKTYRSY</sequence>
<feature type="transmembrane region" description="Helical" evidence="10">
    <location>
        <begin position="580"/>
        <end position="602"/>
    </location>
</feature>
<keyword evidence="5" id="KW-0547">Nucleotide-binding</keyword>
<evidence type="ECO:0000313" key="12">
    <source>
        <dbReference type="EMBL" id="CAD7262634.1"/>
    </source>
</evidence>
<feature type="transmembrane region" description="Helical" evidence="10">
    <location>
        <begin position="445"/>
        <end position="462"/>
    </location>
</feature>
<comment type="subcellular location">
    <subcellularLocation>
        <location evidence="1">Membrane</location>
        <topology evidence="1">Multi-pass membrane protein</topology>
    </subcellularLocation>
</comment>
<dbReference type="PROSITE" id="PS50893">
    <property type="entry name" value="ABC_TRANSPORTER_2"/>
    <property type="match status" value="1"/>
</dbReference>
<dbReference type="Pfam" id="PF01061">
    <property type="entry name" value="ABC2_membrane"/>
    <property type="match status" value="1"/>
</dbReference>
<keyword evidence="4 10" id="KW-0812">Transmembrane</keyword>
<dbReference type="AlphaFoldDB" id="A0A7R9AZE5"/>
<dbReference type="Pfam" id="PF19055">
    <property type="entry name" value="ABC2_membrane_7"/>
    <property type="match status" value="1"/>
</dbReference>
<dbReference type="GO" id="GO:0030659">
    <property type="term" value="C:cytoplasmic vesicle membrane"/>
    <property type="evidence" value="ECO:0007669"/>
    <property type="project" value="TreeGrafter"/>
</dbReference>
<dbReference type="InterPro" id="IPR013525">
    <property type="entry name" value="ABC2_TM"/>
</dbReference>
<evidence type="ECO:0000256" key="3">
    <source>
        <dbReference type="ARBA" id="ARBA00022448"/>
    </source>
</evidence>
<gene>
    <name evidence="12" type="ORF">TSIB3V08_LOCUS6736</name>
</gene>
<dbReference type="Pfam" id="PF00005">
    <property type="entry name" value="ABC_tran"/>
    <property type="match status" value="1"/>
</dbReference>
<evidence type="ECO:0000256" key="9">
    <source>
        <dbReference type="ARBA" id="ARBA00039188"/>
    </source>
</evidence>
<evidence type="ECO:0000256" key="2">
    <source>
        <dbReference type="ARBA" id="ARBA00005814"/>
    </source>
</evidence>
<dbReference type="PANTHER" id="PTHR48041:SF129">
    <property type="entry name" value="PROTEIN WHITE"/>
    <property type="match status" value="1"/>
</dbReference>
<feature type="transmembrane region" description="Helical" evidence="10">
    <location>
        <begin position="669"/>
        <end position="689"/>
    </location>
</feature>
<name>A0A7R9AZE5_TIMSH</name>
<dbReference type="PROSITE" id="PS00211">
    <property type="entry name" value="ABC_TRANSPORTER_1"/>
    <property type="match status" value="1"/>
</dbReference>
<dbReference type="InterPro" id="IPR017871">
    <property type="entry name" value="ABC_transporter-like_CS"/>
</dbReference>
<dbReference type="SMART" id="SM00382">
    <property type="entry name" value="AAA"/>
    <property type="match status" value="1"/>
</dbReference>
<dbReference type="InterPro" id="IPR003593">
    <property type="entry name" value="AAA+_ATPase"/>
</dbReference>
<dbReference type="GO" id="GO:0005524">
    <property type="term" value="F:ATP binding"/>
    <property type="evidence" value="ECO:0007669"/>
    <property type="project" value="UniProtKB-KW"/>
</dbReference>
<keyword evidence="8 10" id="KW-0472">Membrane</keyword>
<reference evidence="12" key="1">
    <citation type="submission" date="2020-11" db="EMBL/GenBank/DDBJ databases">
        <authorList>
            <person name="Tran Van P."/>
        </authorList>
    </citation>
    <scope>NUCLEOTIDE SEQUENCE</scope>
</reference>
<proteinExistence type="inferred from homology"/>
<dbReference type="GO" id="GO:0016887">
    <property type="term" value="F:ATP hydrolysis activity"/>
    <property type="evidence" value="ECO:0007669"/>
    <property type="project" value="InterPro"/>
</dbReference>
<dbReference type="SUPFAM" id="SSF52540">
    <property type="entry name" value="P-loop containing nucleoside triphosphate hydrolases"/>
    <property type="match status" value="1"/>
</dbReference>
<organism evidence="12">
    <name type="scientific">Timema shepardi</name>
    <name type="common">Walking stick</name>
    <dbReference type="NCBI Taxonomy" id="629360"/>
    <lineage>
        <taxon>Eukaryota</taxon>
        <taxon>Metazoa</taxon>
        <taxon>Ecdysozoa</taxon>
        <taxon>Arthropoda</taxon>
        <taxon>Hexapoda</taxon>
        <taxon>Insecta</taxon>
        <taxon>Pterygota</taxon>
        <taxon>Neoptera</taxon>
        <taxon>Polyneoptera</taxon>
        <taxon>Phasmatodea</taxon>
        <taxon>Timematodea</taxon>
        <taxon>Timematoidea</taxon>
        <taxon>Timematidae</taxon>
        <taxon>Timema</taxon>
    </lineage>
</organism>
<dbReference type="Gene3D" id="3.40.50.300">
    <property type="entry name" value="P-loop containing nucleotide triphosphate hydrolases"/>
    <property type="match status" value="1"/>
</dbReference>
<evidence type="ECO:0000256" key="10">
    <source>
        <dbReference type="SAM" id="Phobius"/>
    </source>
</evidence>
<dbReference type="EMBL" id="OC002975">
    <property type="protein sequence ID" value="CAD7262634.1"/>
    <property type="molecule type" value="Genomic_DNA"/>
</dbReference>
<evidence type="ECO:0000256" key="5">
    <source>
        <dbReference type="ARBA" id="ARBA00022741"/>
    </source>
</evidence>
<protein>
    <recommendedName>
        <fullName evidence="9">Protein white</fullName>
    </recommendedName>
</protein>
<comment type="similarity">
    <text evidence="2">Belongs to the ABC transporter superfamily. ABCG family. Eye pigment precursor importer (TC 3.A.1.204) subfamily.</text>
</comment>
<evidence type="ECO:0000256" key="8">
    <source>
        <dbReference type="ARBA" id="ARBA00023136"/>
    </source>
</evidence>
<evidence type="ECO:0000259" key="11">
    <source>
        <dbReference type="PROSITE" id="PS50893"/>
    </source>
</evidence>
<feature type="transmembrane region" description="Helical" evidence="10">
    <location>
        <begin position="552"/>
        <end position="573"/>
    </location>
</feature>
<dbReference type="InterPro" id="IPR050352">
    <property type="entry name" value="ABCG_transporters"/>
</dbReference>
<keyword evidence="3" id="KW-0813">Transport</keyword>
<accession>A0A7R9AZE5</accession>
<feature type="transmembrane region" description="Helical" evidence="10">
    <location>
        <begin position="517"/>
        <end position="540"/>
    </location>
</feature>
<dbReference type="PANTHER" id="PTHR48041">
    <property type="entry name" value="ABC TRANSPORTER G FAMILY MEMBER 28"/>
    <property type="match status" value="1"/>
</dbReference>
<keyword evidence="7 10" id="KW-1133">Transmembrane helix</keyword>
<feature type="transmembrane region" description="Helical" evidence="10">
    <location>
        <begin position="474"/>
        <end position="496"/>
    </location>
</feature>
<dbReference type="GO" id="GO:0005886">
    <property type="term" value="C:plasma membrane"/>
    <property type="evidence" value="ECO:0007669"/>
    <property type="project" value="TreeGrafter"/>
</dbReference>
<evidence type="ECO:0000256" key="7">
    <source>
        <dbReference type="ARBA" id="ARBA00022989"/>
    </source>
</evidence>
<dbReference type="InterPro" id="IPR003439">
    <property type="entry name" value="ABC_transporter-like_ATP-bd"/>
</dbReference>
<dbReference type="InterPro" id="IPR043926">
    <property type="entry name" value="ABCG_dom"/>
</dbReference>
<dbReference type="InterPro" id="IPR027417">
    <property type="entry name" value="P-loop_NTPase"/>
</dbReference>
<feature type="domain" description="ABC transporter" evidence="11">
    <location>
        <begin position="69"/>
        <end position="339"/>
    </location>
</feature>
<evidence type="ECO:0000256" key="1">
    <source>
        <dbReference type="ARBA" id="ARBA00004141"/>
    </source>
</evidence>